<dbReference type="InterPro" id="IPR002938">
    <property type="entry name" value="FAD-bd"/>
</dbReference>
<accession>A0A918EG46</accession>
<dbReference type="AlphaFoldDB" id="A0A918EG46"/>
<dbReference type="InterPro" id="IPR050407">
    <property type="entry name" value="Geranylgeranyl_reductase"/>
</dbReference>
<dbReference type="PRINTS" id="PR00420">
    <property type="entry name" value="RNGMNOXGNASE"/>
</dbReference>
<dbReference type="Gene3D" id="3.50.50.60">
    <property type="entry name" value="FAD/NAD(P)-binding domain"/>
    <property type="match status" value="1"/>
</dbReference>
<name>A0A918EG46_9PSEU</name>
<dbReference type="Pfam" id="PF01494">
    <property type="entry name" value="FAD_binding_3"/>
    <property type="match status" value="1"/>
</dbReference>
<reference evidence="2" key="2">
    <citation type="submission" date="2020-09" db="EMBL/GenBank/DDBJ databases">
        <authorList>
            <person name="Sun Q."/>
            <person name="Ohkuma M."/>
        </authorList>
    </citation>
    <scope>NUCLEOTIDE SEQUENCE</scope>
    <source>
        <strain evidence="2">JCM 3313</strain>
    </source>
</reference>
<organism evidence="2 3">
    <name type="scientific">Saccharothrix coeruleofusca</name>
    <dbReference type="NCBI Taxonomy" id="33919"/>
    <lineage>
        <taxon>Bacteria</taxon>
        <taxon>Bacillati</taxon>
        <taxon>Actinomycetota</taxon>
        <taxon>Actinomycetes</taxon>
        <taxon>Pseudonocardiales</taxon>
        <taxon>Pseudonocardiaceae</taxon>
        <taxon>Saccharothrix</taxon>
    </lineage>
</organism>
<evidence type="ECO:0000313" key="2">
    <source>
        <dbReference type="EMBL" id="GGP78990.1"/>
    </source>
</evidence>
<reference evidence="2" key="1">
    <citation type="journal article" date="2014" name="Int. J. Syst. Evol. Microbiol.">
        <title>Complete genome sequence of Corynebacterium casei LMG S-19264T (=DSM 44701T), isolated from a smear-ripened cheese.</title>
        <authorList>
            <consortium name="US DOE Joint Genome Institute (JGI-PGF)"/>
            <person name="Walter F."/>
            <person name="Albersmeier A."/>
            <person name="Kalinowski J."/>
            <person name="Ruckert C."/>
        </authorList>
    </citation>
    <scope>NUCLEOTIDE SEQUENCE</scope>
    <source>
        <strain evidence="2">JCM 3313</strain>
    </source>
</reference>
<dbReference type="Proteomes" id="UP000639606">
    <property type="component" value="Unassembled WGS sequence"/>
</dbReference>
<sequence>MTGPDYDVVVVGARVAGAPAAMLFARRGHRVLLLDRAVFPADTLSTLYIQQPGVARLARWGLLEEVRATGCPPLDHVVYELEGIRVEGCSSGVDGIRAAYAPRRHLLDGILADAAAAAGAEVLAGHEVVDLVREGERVTGVRHRSPDGGVATATARLVVGADGMRSAVARLAGAATAVERPRLTCAYYSFWQGLDAVFEMYEGPTGWVATVPTNDAVLVSAYFPQGRFERVRKDALDSYTRCIEDNAPALFERLLGKQRLERLYGTGDQRNFFRQARGPGWALIGDAGHHKDSLTAQGIGDAFMQAELLVDSVADGLADEAALTAGLAAFAEERDRRLTPYFNATLLVAQAEGREQRRALLAALAEHPDHTQRYFDAVAGILPLEQLYTPELMALVAQQAKARSAVS</sequence>
<dbReference type="PANTHER" id="PTHR42685">
    <property type="entry name" value="GERANYLGERANYL DIPHOSPHATE REDUCTASE"/>
    <property type="match status" value="1"/>
</dbReference>
<dbReference type="RefSeq" id="WP_189226788.1">
    <property type="nucleotide sequence ID" value="NZ_BMRG01000018.1"/>
</dbReference>
<dbReference type="PANTHER" id="PTHR42685:SF22">
    <property type="entry name" value="CONDITIONED MEDIUM FACTOR RECEPTOR 1"/>
    <property type="match status" value="1"/>
</dbReference>
<comment type="caution">
    <text evidence="2">The sequence shown here is derived from an EMBL/GenBank/DDBJ whole genome shotgun (WGS) entry which is preliminary data.</text>
</comment>
<protein>
    <submittedName>
        <fullName evidence="2">FAD-dependent oxidoreductase</fullName>
    </submittedName>
</protein>
<evidence type="ECO:0000259" key="1">
    <source>
        <dbReference type="Pfam" id="PF01494"/>
    </source>
</evidence>
<dbReference type="InterPro" id="IPR036188">
    <property type="entry name" value="FAD/NAD-bd_sf"/>
</dbReference>
<keyword evidence="3" id="KW-1185">Reference proteome</keyword>
<dbReference type="EMBL" id="BMRG01000018">
    <property type="protein sequence ID" value="GGP78990.1"/>
    <property type="molecule type" value="Genomic_DNA"/>
</dbReference>
<feature type="domain" description="FAD-binding" evidence="1">
    <location>
        <begin position="5"/>
        <end position="337"/>
    </location>
</feature>
<proteinExistence type="predicted"/>
<gene>
    <name evidence="2" type="ORF">GCM10010185_61110</name>
</gene>
<evidence type="ECO:0000313" key="3">
    <source>
        <dbReference type="Proteomes" id="UP000639606"/>
    </source>
</evidence>
<dbReference type="GO" id="GO:0071949">
    <property type="term" value="F:FAD binding"/>
    <property type="evidence" value="ECO:0007669"/>
    <property type="project" value="InterPro"/>
</dbReference>
<dbReference type="SUPFAM" id="SSF51905">
    <property type="entry name" value="FAD/NAD(P)-binding domain"/>
    <property type="match status" value="1"/>
</dbReference>